<evidence type="ECO:0000256" key="2">
    <source>
        <dbReference type="ARBA" id="ARBA00023015"/>
    </source>
</evidence>
<comment type="caution">
    <text evidence="6">The sequence shown here is derived from an EMBL/GenBank/DDBJ whole genome shotgun (WGS) entry which is preliminary data.</text>
</comment>
<keyword evidence="2" id="KW-0805">Transcription regulation</keyword>
<dbReference type="Gene3D" id="1.10.10.10">
    <property type="entry name" value="Winged helix-like DNA-binding domain superfamily/Winged helix DNA-binding domain"/>
    <property type="match status" value="1"/>
</dbReference>
<dbReference type="PANTHER" id="PTHR30126">
    <property type="entry name" value="HTH-TYPE TRANSCRIPTIONAL REGULATOR"/>
    <property type="match status" value="1"/>
</dbReference>
<dbReference type="EMBL" id="JACRTB010000013">
    <property type="protein sequence ID" value="MBC8576651.1"/>
    <property type="molecule type" value="Genomic_DNA"/>
</dbReference>
<dbReference type="InterPro" id="IPR036390">
    <property type="entry name" value="WH_DNA-bd_sf"/>
</dbReference>
<dbReference type="PRINTS" id="PR00039">
    <property type="entry name" value="HTHLYSR"/>
</dbReference>
<organism evidence="6 7">
    <name type="scientific">Yanshouia hominis</name>
    <dbReference type="NCBI Taxonomy" id="2763673"/>
    <lineage>
        <taxon>Bacteria</taxon>
        <taxon>Bacillati</taxon>
        <taxon>Bacillota</taxon>
        <taxon>Clostridia</taxon>
        <taxon>Eubacteriales</taxon>
        <taxon>Oscillospiraceae</taxon>
        <taxon>Yanshouia</taxon>
    </lineage>
</organism>
<proteinExistence type="inferred from homology"/>
<protein>
    <submittedName>
        <fullName evidence="6">LysR family transcriptional regulator</fullName>
    </submittedName>
</protein>
<dbReference type="InterPro" id="IPR005119">
    <property type="entry name" value="LysR_subst-bd"/>
</dbReference>
<sequence>MLDFKMETFLTLCETMSYTRAAERLCITQPAVTQQIRHLEEYYGGRLFSYHGKTLSMTERGRRLELAAKSLRHSSEALRERLVGLEERRPPLRLGATKTIGDYVIPGKLCCYLAADPERSLSLTVDNTRNLLAALEAGTLDLALIEGYFDKARYDFRTLRRENFTGICREGHRFAGRRVGFEELFEETLIVREPGSGTRAIFEAALLGHNHSLDSFAKTVEIGSFPVILSLVEAGLGVSFLYRSVLKESKRALRAFEIRDTPIFHEFNFVFLRDNLLRDELEAFIAAPQQM</sequence>
<dbReference type="RefSeq" id="WP_262400157.1">
    <property type="nucleotide sequence ID" value="NZ_JACRTB010000013.1"/>
</dbReference>
<dbReference type="SUPFAM" id="SSF53850">
    <property type="entry name" value="Periplasmic binding protein-like II"/>
    <property type="match status" value="1"/>
</dbReference>
<dbReference type="InterPro" id="IPR036388">
    <property type="entry name" value="WH-like_DNA-bd_sf"/>
</dbReference>
<evidence type="ECO:0000313" key="7">
    <source>
        <dbReference type="Proteomes" id="UP000658131"/>
    </source>
</evidence>
<dbReference type="Proteomes" id="UP000658131">
    <property type="component" value="Unassembled WGS sequence"/>
</dbReference>
<dbReference type="Pfam" id="PF00126">
    <property type="entry name" value="HTH_1"/>
    <property type="match status" value="1"/>
</dbReference>
<dbReference type="PANTHER" id="PTHR30126:SF91">
    <property type="entry name" value="LYSR FAMILY TRANSCRIPTIONAL REGULATOR"/>
    <property type="match status" value="1"/>
</dbReference>
<keyword evidence="7" id="KW-1185">Reference proteome</keyword>
<evidence type="ECO:0000256" key="1">
    <source>
        <dbReference type="ARBA" id="ARBA00009437"/>
    </source>
</evidence>
<dbReference type="Pfam" id="PF03466">
    <property type="entry name" value="LysR_substrate"/>
    <property type="match status" value="1"/>
</dbReference>
<evidence type="ECO:0000259" key="5">
    <source>
        <dbReference type="PROSITE" id="PS50931"/>
    </source>
</evidence>
<dbReference type="InterPro" id="IPR000847">
    <property type="entry name" value="LysR_HTH_N"/>
</dbReference>
<reference evidence="6 7" key="1">
    <citation type="submission" date="2020-08" db="EMBL/GenBank/DDBJ databases">
        <title>Genome public.</title>
        <authorList>
            <person name="Liu C."/>
            <person name="Sun Q."/>
        </authorList>
    </citation>
    <scope>NUCLEOTIDE SEQUENCE [LARGE SCALE GENOMIC DNA]</scope>
    <source>
        <strain evidence="6 7">BX1</strain>
    </source>
</reference>
<gene>
    <name evidence="6" type="ORF">H8717_09575</name>
</gene>
<dbReference type="SUPFAM" id="SSF46785">
    <property type="entry name" value="Winged helix' DNA-binding domain"/>
    <property type="match status" value="1"/>
</dbReference>
<comment type="similarity">
    <text evidence="1">Belongs to the LysR transcriptional regulatory family.</text>
</comment>
<evidence type="ECO:0000313" key="6">
    <source>
        <dbReference type="EMBL" id="MBC8576651.1"/>
    </source>
</evidence>
<name>A0ABR7NJQ9_9FIRM</name>
<evidence type="ECO:0000256" key="4">
    <source>
        <dbReference type="ARBA" id="ARBA00023163"/>
    </source>
</evidence>
<accession>A0ABR7NJQ9</accession>
<evidence type="ECO:0000256" key="3">
    <source>
        <dbReference type="ARBA" id="ARBA00023125"/>
    </source>
</evidence>
<dbReference type="Gene3D" id="3.40.190.10">
    <property type="entry name" value="Periplasmic binding protein-like II"/>
    <property type="match status" value="2"/>
</dbReference>
<dbReference type="PROSITE" id="PS50931">
    <property type="entry name" value="HTH_LYSR"/>
    <property type="match status" value="1"/>
</dbReference>
<keyword evidence="3" id="KW-0238">DNA-binding</keyword>
<keyword evidence="4" id="KW-0804">Transcription</keyword>
<feature type="domain" description="HTH lysR-type" evidence="5">
    <location>
        <begin position="1"/>
        <end position="58"/>
    </location>
</feature>